<name>A0A0R2YGJ4_9PSED</name>
<dbReference type="Proteomes" id="UP000051446">
    <property type="component" value="Unassembled WGS sequence"/>
</dbReference>
<evidence type="ECO:0000313" key="1">
    <source>
        <dbReference type="EMBL" id="KRP45307.1"/>
    </source>
</evidence>
<gene>
    <name evidence="1" type="ORF">TU73_12880</name>
</gene>
<accession>A0A0R2YGJ4</accession>
<protein>
    <submittedName>
        <fullName evidence="1">Uncharacterized protein</fullName>
    </submittedName>
</protein>
<comment type="caution">
    <text evidence="1">The sequence shown here is derived from an EMBL/GenBank/DDBJ whole genome shotgun (WGS) entry which is preliminary data.</text>
</comment>
<sequence>MYNLKLDHPVPLSFIYNAAYELAKKHGEWKGGDVYNCQDFAIMLMDKLNIEGKMLNRFKDERTLAKDIYLWCANVRAQFKTKDTYTTSIDSEADARYAEHERLRF</sequence>
<dbReference type="PATRIC" id="fig|75588.4.peg.4986"/>
<reference evidence="1 2" key="1">
    <citation type="submission" date="2015-02" db="EMBL/GenBank/DDBJ databases">
        <title>Pseudomonas helleri sp. nov. and Pseudomonas weihenstephanensis sp. nov., isolated from raw cows milk.</title>
        <authorList>
            <person name="von Neubeck M."/>
            <person name="Huptas C."/>
            <person name="Wenning M."/>
            <person name="Scherer S."/>
        </authorList>
    </citation>
    <scope>NUCLEOTIDE SEQUENCE [LARGE SCALE GENOMIC DNA]</scope>
    <source>
        <strain evidence="1 2">DSM 17149</strain>
    </source>
</reference>
<proteinExistence type="predicted"/>
<dbReference type="EMBL" id="JYLH01000007">
    <property type="protein sequence ID" value="KRP45307.1"/>
    <property type="molecule type" value="Genomic_DNA"/>
</dbReference>
<dbReference type="AlphaFoldDB" id="A0A0R2YGJ4"/>
<organism evidence="1 2">
    <name type="scientific">Pseudomonas libanensis</name>
    <dbReference type="NCBI Taxonomy" id="75588"/>
    <lineage>
        <taxon>Bacteria</taxon>
        <taxon>Pseudomonadati</taxon>
        <taxon>Pseudomonadota</taxon>
        <taxon>Gammaproteobacteria</taxon>
        <taxon>Pseudomonadales</taxon>
        <taxon>Pseudomonadaceae</taxon>
        <taxon>Pseudomonas</taxon>
    </lineage>
</organism>
<evidence type="ECO:0000313" key="2">
    <source>
        <dbReference type="Proteomes" id="UP000051446"/>
    </source>
</evidence>